<evidence type="ECO:0000256" key="4">
    <source>
        <dbReference type="ARBA" id="ARBA00023157"/>
    </source>
</evidence>
<protein>
    <recommendedName>
        <fullName evidence="5">Polypeptide N-acetylgalactosaminyltransferase</fullName>
        <ecNumber evidence="5">2.4.1.-</ecNumber>
    </recommendedName>
    <alternativeName>
        <fullName evidence="5">Protein-UDP acetylgalactosaminyltransferase</fullName>
    </alternativeName>
</protein>
<comment type="similarity">
    <text evidence="5">Belongs to the glycosyltransferase 2 family. GalNAc-T subfamily.</text>
</comment>
<dbReference type="PROSITE" id="PS51257">
    <property type="entry name" value="PROKAR_LIPOPROTEIN"/>
    <property type="match status" value="1"/>
</dbReference>
<comment type="cofactor">
    <cofactor evidence="5">
        <name>Mn(2+)</name>
        <dbReference type="ChEBI" id="CHEBI:29035"/>
    </cofactor>
</comment>
<dbReference type="Proteomes" id="UP000515160">
    <property type="component" value="Chromosome 2R"/>
</dbReference>
<comment type="pathway">
    <text evidence="5">Protein modification; protein glycosylation.</text>
</comment>
<feature type="chain" id="PRO_5039048207" description="Polypeptide N-acetylgalactosaminyltransferase" evidence="6">
    <location>
        <begin position="32"/>
        <end position="552"/>
    </location>
</feature>
<feature type="signal peptide" evidence="6">
    <location>
        <begin position="1"/>
        <end position="31"/>
    </location>
</feature>
<feature type="domain" description="Glycosyltransferase 2-like" evidence="7">
    <location>
        <begin position="108"/>
        <end position="291"/>
    </location>
</feature>
<dbReference type="AlphaFoldDB" id="A0A6P8XIF4"/>
<sequence length="552" mass="63582">MSGGRRQRLLLNLCVIFILACLLLQLTVLRATFDDTELDLTSDLQHDYLDVEWREFIAHTPEQPDTFFQYNRQLSDKLAAVRSLPMTRHDSCNTRNYQLPHVSAAQLSVVISFHNEARSILLRTICTLISRTSHDYLHELIIIDDCSDDAELLVSLDGILRRIFHAHPAFIFRRNRQRRGLIWSRNEGARVASGHYLLFLDSHCEVNAGWLEPLLDRLALNSSRAVSPLLDPIDPETLSYLAGNVLLKGGFDWSLHFHWLPRQFADGERAEEAYKSPAFAGGIMMISREWFFKLLGFNPHLQIWGGESIEFAIKLWLCGGQIEIVPCSRIGHIFRSRHAFEFPAQFEEQQQQLDTAQATYLRNSKIIAESWLDEYKYLFYTLKPAAKQIPLNLSQHELASIKTGQRCQRFDWFLRHVQPDLKVHNAKFSALGTLRNEDRCLHVEESQLLLVSCYRMEITQWRLHRNTGQLSTGHKRCLGVLNESQLSMQPCLVGTLINHTQRWQRRDTQLLHAGTHLCLDNPLKNQLALSSCRALAASQSFQFALEMEAQTN</sequence>
<proteinExistence type="inferred from homology"/>
<evidence type="ECO:0000256" key="5">
    <source>
        <dbReference type="RuleBase" id="RU361242"/>
    </source>
</evidence>
<evidence type="ECO:0000256" key="2">
    <source>
        <dbReference type="ARBA" id="ARBA00022734"/>
    </source>
</evidence>
<dbReference type="GO" id="GO:0004653">
    <property type="term" value="F:polypeptide N-acetylgalactosaminyltransferase activity"/>
    <property type="evidence" value="ECO:0007669"/>
    <property type="project" value="TreeGrafter"/>
</dbReference>
<keyword evidence="2 5" id="KW-0430">Lectin</keyword>
<dbReference type="GeneID" id="117573394"/>
<dbReference type="Pfam" id="PF00535">
    <property type="entry name" value="Glycos_transf_2"/>
    <property type="match status" value="1"/>
</dbReference>
<dbReference type="PROSITE" id="PS50231">
    <property type="entry name" value="RICIN_B_LECTIN"/>
    <property type="match status" value="1"/>
</dbReference>
<keyword evidence="4 5" id="KW-1015">Disulfide bond</keyword>
<evidence type="ECO:0000256" key="3">
    <source>
        <dbReference type="ARBA" id="ARBA00023034"/>
    </source>
</evidence>
<dbReference type="Gene3D" id="3.90.550.10">
    <property type="entry name" value="Spore Coat Polysaccharide Biosynthesis Protein SpsA, Chain A"/>
    <property type="match status" value="1"/>
</dbReference>
<gene>
    <name evidence="10" type="primary">LOC117573394</name>
</gene>
<dbReference type="InterPro" id="IPR035992">
    <property type="entry name" value="Ricin_B-like_lectins"/>
</dbReference>
<dbReference type="EC" id="2.4.1.-" evidence="5"/>
<dbReference type="PANTHER" id="PTHR11675:SF128">
    <property type="entry name" value="POLYPEPTIDE N-ACETYLGALACTOSAMINYLTRANSFERASE 13-RELATED"/>
    <property type="match status" value="1"/>
</dbReference>
<dbReference type="OrthoDB" id="429263at2759"/>
<dbReference type="GO" id="GO:0000139">
    <property type="term" value="C:Golgi membrane"/>
    <property type="evidence" value="ECO:0007669"/>
    <property type="project" value="UniProtKB-SubCell"/>
</dbReference>
<name>A0A6P8XIF4_DROAB</name>
<dbReference type="SUPFAM" id="SSF53448">
    <property type="entry name" value="Nucleotide-diphospho-sugar transferases"/>
    <property type="match status" value="1"/>
</dbReference>
<comment type="subcellular location">
    <subcellularLocation>
        <location evidence="1 5">Golgi apparatus membrane</location>
        <topology evidence="1 5">Single-pass type II membrane protein</topology>
    </subcellularLocation>
</comment>
<dbReference type="GO" id="GO:0006493">
    <property type="term" value="P:protein O-linked glycosylation"/>
    <property type="evidence" value="ECO:0007669"/>
    <property type="project" value="TreeGrafter"/>
</dbReference>
<dbReference type="InterPro" id="IPR029044">
    <property type="entry name" value="Nucleotide-diphossugar_trans"/>
</dbReference>
<keyword evidence="3 5" id="KW-0333">Golgi apparatus</keyword>
<feature type="domain" description="Ricin B lectin" evidence="8">
    <location>
        <begin position="432"/>
        <end position="541"/>
    </location>
</feature>
<keyword evidence="9" id="KW-1185">Reference proteome</keyword>
<dbReference type="PANTHER" id="PTHR11675">
    <property type="entry name" value="N-ACETYLGALACTOSAMINYLTRANSFERASE"/>
    <property type="match status" value="1"/>
</dbReference>
<evidence type="ECO:0000259" key="7">
    <source>
        <dbReference type="Pfam" id="PF00535"/>
    </source>
</evidence>
<dbReference type="InterPro" id="IPR000772">
    <property type="entry name" value="Ricin_B_lectin"/>
</dbReference>
<dbReference type="GO" id="GO:0030246">
    <property type="term" value="F:carbohydrate binding"/>
    <property type="evidence" value="ECO:0007669"/>
    <property type="project" value="UniProtKB-KW"/>
</dbReference>
<dbReference type="SUPFAM" id="SSF50370">
    <property type="entry name" value="Ricin B-like lectins"/>
    <property type="match status" value="1"/>
</dbReference>
<keyword evidence="5" id="KW-0464">Manganese</keyword>
<dbReference type="Gene3D" id="2.80.10.50">
    <property type="match status" value="1"/>
</dbReference>
<reference evidence="10" key="1">
    <citation type="submission" date="2025-08" db="UniProtKB">
        <authorList>
            <consortium name="RefSeq"/>
        </authorList>
    </citation>
    <scope>IDENTIFICATION</scope>
    <source>
        <strain evidence="10">15112-1751.03</strain>
        <tissue evidence="10">Whole Adult</tissue>
    </source>
</reference>
<evidence type="ECO:0000259" key="8">
    <source>
        <dbReference type="Pfam" id="PF00652"/>
    </source>
</evidence>
<evidence type="ECO:0000313" key="10">
    <source>
        <dbReference type="RefSeq" id="XP_034112488.2"/>
    </source>
</evidence>
<accession>A0A6P8XIF4</accession>
<keyword evidence="6" id="KW-0732">Signal</keyword>
<evidence type="ECO:0000313" key="9">
    <source>
        <dbReference type="Proteomes" id="UP000515160"/>
    </source>
</evidence>
<evidence type="ECO:0000256" key="1">
    <source>
        <dbReference type="ARBA" id="ARBA00004323"/>
    </source>
</evidence>
<organism evidence="9 10">
    <name type="scientific">Drosophila albomicans</name>
    <name type="common">Fruit fly</name>
    <dbReference type="NCBI Taxonomy" id="7291"/>
    <lineage>
        <taxon>Eukaryota</taxon>
        <taxon>Metazoa</taxon>
        <taxon>Ecdysozoa</taxon>
        <taxon>Arthropoda</taxon>
        <taxon>Hexapoda</taxon>
        <taxon>Insecta</taxon>
        <taxon>Pterygota</taxon>
        <taxon>Neoptera</taxon>
        <taxon>Endopterygota</taxon>
        <taxon>Diptera</taxon>
        <taxon>Brachycera</taxon>
        <taxon>Muscomorpha</taxon>
        <taxon>Ephydroidea</taxon>
        <taxon>Drosophilidae</taxon>
        <taxon>Drosophila</taxon>
    </lineage>
</organism>
<keyword evidence="5" id="KW-0328">Glycosyltransferase</keyword>
<dbReference type="UniPathway" id="UPA00378"/>
<evidence type="ECO:0000256" key="6">
    <source>
        <dbReference type="SAM" id="SignalP"/>
    </source>
</evidence>
<dbReference type="RefSeq" id="XP_034112488.2">
    <property type="nucleotide sequence ID" value="XM_034256597.2"/>
</dbReference>
<keyword evidence="5" id="KW-0808">Transferase</keyword>
<dbReference type="Pfam" id="PF00652">
    <property type="entry name" value="Ricin_B_lectin"/>
    <property type="match status" value="1"/>
</dbReference>
<dbReference type="InterPro" id="IPR001173">
    <property type="entry name" value="Glyco_trans_2-like"/>
</dbReference>